<dbReference type="InterPro" id="IPR027266">
    <property type="entry name" value="TrmE/GcvT-like"/>
</dbReference>
<evidence type="ECO:0000313" key="3">
    <source>
        <dbReference type="EMBL" id="KAB7741563.1"/>
    </source>
</evidence>
<dbReference type="InterPro" id="IPR029043">
    <property type="entry name" value="GcvT/YgfZ_C"/>
</dbReference>
<sequence length="442" mass="47774">MNGESDMALAEQVEPGEAAEAPDAAEHPDLDRLEATAEVDPDLFAHASDEPPFGRRVLTTPLHLSVAAESSTNLWTDWNGYTTPEILTSLDDEYRVLRHAAALGDISPIVKYRISGRDAGAYLDRLVTGNVMQLSVDEAMPVVFCEDRGFVVGDGHLFRLGEGEYRLVTEETHLAWLLDSALGFQVRIEDVSATLAALSLQGPHAAAVLNAAGFCEIETLRPYGARWFDISGMPVYASRTGATGELGYELWLDPEDAPMLWARLFDKGAEFGIAATGFALRELARIEVGIPRAGCDYLGAFTAVDPADASTPFELGLASLVDLDGGHFTGREALRRLKQREPRHLVVALALDFPEPIQFCAIERDGGIEGIVTSSGFSQALGVNLALGRLRYAASVGALAVGVDFREGLRVRRLKIPARLLTEPAIISPLRHTVPAPLLADY</sequence>
<keyword evidence="3" id="KW-0808">Transferase</keyword>
<dbReference type="Pfam" id="PF01571">
    <property type="entry name" value="GCV_T"/>
    <property type="match status" value="1"/>
</dbReference>
<dbReference type="PANTHER" id="PTHR43757">
    <property type="entry name" value="AMINOMETHYLTRANSFERASE"/>
    <property type="match status" value="1"/>
</dbReference>
<dbReference type="PANTHER" id="PTHR43757:SF2">
    <property type="entry name" value="AMINOMETHYLTRANSFERASE, MITOCHONDRIAL"/>
    <property type="match status" value="1"/>
</dbReference>
<feature type="domain" description="GCVT N-terminal" evidence="2">
    <location>
        <begin position="77"/>
        <end position="323"/>
    </location>
</feature>
<dbReference type="EMBL" id="WESC01000003">
    <property type="protein sequence ID" value="KAB7741563.1"/>
    <property type="molecule type" value="Genomic_DNA"/>
</dbReference>
<dbReference type="GO" id="GO:0016740">
    <property type="term" value="F:transferase activity"/>
    <property type="evidence" value="ECO:0007669"/>
    <property type="project" value="UniProtKB-KW"/>
</dbReference>
<evidence type="ECO:0000256" key="1">
    <source>
        <dbReference type="SAM" id="MobiDB-lite"/>
    </source>
</evidence>
<dbReference type="InterPro" id="IPR006222">
    <property type="entry name" value="GCVT_N"/>
</dbReference>
<proteinExistence type="predicted"/>
<organism evidence="3 4">
    <name type="scientific">Parvibaculum sedimenti</name>
    <dbReference type="NCBI Taxonomy" id="2608632"/>
    <lineage>
        <taxon>Bacteria</taxon>
        <taxon>Pseudomonadati</taxon>
        <taxon>Pseudomonadota</taxon>
        <taxon>Alphaproteobacteria</taxon>
        <taxon>Hyphomicrobiales</taxon>
        <taxon>Parvibaculaceae</taxon>
        <taxon>Parvibaculum</taxon>
    </lineage>
</organism>
<feature type="region of interest" description="Disordered" evidence="1">
    <location>
        <begin position="1"/>
        <end position="30"/>
    </location>
</feature>
<protein>
    <submittedName>
        <fullName evidence="3">Aminomethyl transferase family protein</fullName>
    </submittedName>
</protein>
<dbReference type="InterPro" id="IPR028896">
    <property type="entry name" value="GcvT/YgfZ/DmdA"/>
</dbReference>
<name>A0A6N6VK26_9HYPH</name>
<dbReference type="SUPFAM" id="SSF101790">
    <property type="entry name" value="Aminomethyltransferase beta-barrel domain"/>
    <property type="match status" value="1"/>
</dbReference>
<evidence type="ECO:0000259" key="2">
    <source>
        <dbReference type="Pfam" id="PF01571"/>
    </source>
</evidence>
<accession>A0A6N6VK26</accession>
<comment type="caution">
    <text evidence="3">The sequence shown here is derived from an EMBL/GenBank/DDBJ whole genome shotgun (WGS) entry which is preliminary data.</text>
</comment>
<evidence type="ECO:0000313" key="4">
    <source>
        <dbReference type="Proteomes" id="UP000468901"/>
    </source>
</evidence>
<keyword evidence="4" id="KW-1185">Reference proteome</keyword>
<gene>
    <name evidence="3" type="ORF">F2P47_03935</name>
</gene>
<reference evidence="3 4" key="1">
    <citation type="submission" date="2019-09" db="EMBL/GenBank/DDBJ databases">
        <title>Parvibaculum sedimenti sp. nov., isolated from sediment.</title>
        <authorList>
            <person name="Wang Y."/>
        </authorList>
    </citation>
    <scope>NUCLEOTIDE SEQUENCE [LARGE SCALE GENOMIC DNA]</scope>
    <source>
        <strain evidence="3 4">HXT-9</strain>
    </source>
</reference>
<dbReference type="SUPFAM" id="SSF103025">
    <property type="entry name" value="Folate-binding domain"/>
    <property type="match status" value="1"/>
</dbReference>
<dbReference type="AlphaFoldDB" id="A0A6N6VK26"/>
<dbReference type="Proteomes" id="UP000468901">
    <property type="component" value="Unassembled WGS sequence"/>
</dbReference>
<dbReference type="Gene3D" id="3.30.1360.120">
    <property type="entry name" value="Probable tRNA modification gtpase trme, domain 1"/>
    <property type="match status" value="1"/>
</dbReference>
<dbReference type="RefSeq" id="WP_152214866.1">
    <property type="nucleotide sequence ID" value="NZ_WESC01000003.1"/>
</dbReference>